<accession>A0A553N8D3</accession>
<proteinExistence type="predicted"/>
<sequence length="310" mass="33828">MRIQISLICLWVCIALSQGLYVPHSTSTSQYIHSNDTIVLSLDPSKHNSLHGPVGSMQTLNFVLINRDSDGHFTFSQSSDDGFEGRFENGDSAYLSSGQQQSIVVSNLRVPNRPEGAKVRLSITVTRDSGLSKREAPPPNGAQVGGGSSVGGDLRDTSKPWTQLTYGAQTEEDTCSYTPEDANCYMDYWWVKFQVQDEESGLNTVQLSPIGTDKYNTPIYYRYENFNLGTDKEHDIVAAASCCLEGMILRLTDISGNQVEHEAYNSGVGKEMSPGLFWGLIVGGIVVVIVIIVGVVMCCKKSGYNRASTG</sequence>
<reference evidence="4 5" key="1">
    <citation type="journal article" date="2018" name="Nat. Ecol. Evol.">
        <title>Genomic signatures of mitonuclear coevolution across populations of Tigriopus californicus.</title>
        <authorList>
            <person name="Barreto F.S."/>
            <person name="Watson E.T."/>
            <person name="Lima T.G."/>
            <person name="Willett C.S."/>
            <person name="Edmands S."/>
            <person name="Li W."/>
            <person name="Burton R.S."/>
        </authorList>
    </citation>
    <scope>NUCLEOTIDE SEQUENCE [LARGE SCALE GENOMIC DNA]</scope>
    <source>
        <strain evidence="4 5">San Diego</strain>
    </source>
</reference>
<comment type="caution">
    <text evidence="4">The sequence shown here is derived from an EMBL/GenBank/DDBJ whole genome shotgun (WGS) entry which is preliminary data.</text>
</comment>
<evidence type="ECO:0000313" key="5">
    <source>
        <dbReference type="Proteomes" id="UP000318571"/>
    </source>
</evidence>
<keyword evidence="2" id="KW-0472">Membrane</keyword>
<feature type="chain" id="PRO_5021846712" description="Cadherin domain-containing protein" evidence="3">
    <location>
        <begin position="20"/>
        <end position="310"/>
    </location>
</feature>
<feature type="signal peptide" evidence="3">
    <location>
        <begin position="1"/>
        <end position="19"/>
    </location>
</feature>
<evidence type="ECO:0000256" key="2">
    <source>
        <dbReference type="SAM" id="Phobius"/>
    </source>
</evidence>
<dbReference type="Proteomes" id="UP000318571">
    <property type="component" value="Chromosome 8"/>
</dbReference>
<keyword evidence="3" id="KW-0732">Signal</keyword>
<dbReference type="AlphaFoldDB" id="A0A553N8D3"/>
<evidence type="ECO:0000256" key="3">
    <source>
        <dbReference type="SAM" id="SignalP"/>
    </source>
</evidence>
<feature type="transmembrane region" description="Helical" evidence="2">
    <location>
        <begin position="276"/>
        <end position="299"/>
    </location>
</feature>
<evidence type="ECO:0000256" key="1">
    <source>
        <dbReference type="SAM" id="MobiDB-lite"/>
    </source>
</evidence>
<keyword evidence="5" id="KW-1185">Reference proteome</keyword>
<feature type="region of interest" description="Disordered" evidence="1">
    <location>
        <begin position="127"/>
        <end position="160"/>
    </location>
</feature>
<evidence type="ECO:0008006" key="6">
    <source>
        <dbReference type="Google" id="ProtNLM"/>
    </source>
</evidence>
<dbReference type="EMBL" id="VCGU01000459">
    <property type="protein sequence ID" value="TRY61670.1"/>
    <property type="molecule type" value="Genomic_DNA"/>
</dbReference>
<gene>
    <name evidence="4" type="ORF">TCAL_16284</name>
</gene>
<name>A0A553N8D3_TIGCA</name>
<dbReference type="OMA" id="EDANCYM"/>
<keyword evidence="2" id="KW-0812">Transmembrane</keyword>
<protein>
    <recommendedName>
        <fullName evidence="6">Cadherin domain-containing protein</fullName>
    </recommendedName>
</protein>
<keyword evidence="2" id="KW-1133">Transmembrane helix</keyword>
<organism evidence="4 5">
    <name type="scientific">Tigriopus californicus</name>
    <name type="common">Marine copepod</name>
    <dbReference type="NCBI Taxonomy" id="6832"/>
    <lineage>
        <taxon>Eukaryota</taxon>
        <taxon>Metazoa</taxon>
        <taxon>Ecdysozoa</taxon>
        <taxon>Arthropoda</taxon>
        <taxon>Crustacea</taxon>
        <taxon>Multicrustacea</taxon>
        <taxon>Hexanauplia</taxon>
        <taxon>Copepoda</taxon>
        <taxon>Harpacticoida</taxon>
        <taxon>Harpacticidae</taxon>
        <taxon>Tigriopus</taxon>
    </lineage>
</organism>
<evidence type="ECO:0000313" key="4">
    <source>
        <dbReference type="EMBL" id="TRY61670.1"/>
    </source>
</evidence>